<gene>
    <name evidence="2" type="ORF">EVAR_70426_1</name>
</gene>
<feature type="region of interest" description="Disordered" evidence="1">
    <location>
        <begin position="177"/>
        <end position="208"/>
    </location>
</feature>
<evidence type="ECO:0000313" key="3">
    <source>
        <dbReference type="Proteomes" id="UP000299102"/>
    </source>
</evidence>
<feature type="region of interest" description="Disordered" evidence="1">
    <location>
        <begin position="220"/>
        <end position="246"/>
    </location>
</feature>
<proteinExistence type="predicted"/>
<dbReference type="AlphaFoldDB" id="A0A4C2A8T0"/>
<dbReference type="EMBL" id="BGZK01002868">
    <property type="protein sequence ID" value="GBP97096.1"/>
    <property type="molecule type" value="Genomic_DNA"/>
</dbReference>
<comment type="caution">
    <text evidence="2">The sequence shown here is derived from an EMBL/GenBank/DDBJ whole genome shotgun (WGS) entry which is preliminary data.</text>
</comment>
<dbReference type="Proteomes" id="UP000299102">
    <property type="component" value="Unassembled WGS sequence"/>
</dbReference>
<sequence length="246" mass="28091">MCIRDEFGSDVTHKDFEYVNCSHKGSQLPGRIEMKLKERTDKTHYKMYLSIDTALCEGSVCFTHSFVVRSMILVRDSVKPIESYKMTCKYMRGRSKVAAHSTGESSDSRRLWRPPVGDIGVKASKRSLLHERRLRLRTVENQTAQPYMKPWALSESVNLETRIQNVNDERSVFEREPAEALPRRRNRARARRADGAVNQSEHRGERERGITVAARCTLRGTTHTHTGAEPDTQERGSKAVAALDQM</sequence>
<accession>A0A4C2A8T0</accession>
<evidence type="ECO:0000313" key="2">
    <source>
        <dbReference type="EMBL" id="GBP97096.1"/>
    </source>
</evidence>
<protein>
    <submittedName>
        <fullName evidence="2">Uncharacterized protein</fullName>
    </submittedName>
</protein>
<dbReference type="OrthoDB" id="273823at2759"/>
<organism evidence="2 3">
    <name type="scientific">Eumeta variegata</name>
    <name type="common">Bagworm moth</name>
    <name type="synonym">Eumeta japonica</name>
    <dbReference type="NCBI Taxonomy" id="151549"/>
    <lineage>
        <taxon>Eukaryota</taxon>
        <taxon>Metazoa</taxon>
        <taxon>Ecdysozoa</taxon>
        <taxon>Arthropoda</taxon>
        <taxon>Hexapoda</taxon>
        <taxon>Insecta</taxon>
        <taxon>Pterygota</taxon>
        <taxon>Neoptera</taxon>
        <taxon>Endopterygota</taxon>
        <taxon>Lepidoptera</taxon>
        <taxon>Glossata</taxon>
        <taxon>Ditrysia</taxon>
        <taxon>Tineoidea</taxon>
        <taxon>Psychidae</taxon>
        <taxon>Oiketicinae</taxon>
        <taxon>Eumeta</taxon>
    </lineage>
</organism>
<name>A0A4C2A8T0_EUMVA</name>
<keyword evidence="3" id="KW-1185">Reference proteome</keyword>
<reference evidence="2 3" key="1">
    <citation type="journal article" date="2019" name="Commun. Biol.">
        <title>The bagworm genome reveals a unique fibroin gene that provides high tensile strength.</title>
        <authorList>
            <person name="Kono N."/>
            <person name="Nakamura H."/>
            <person name="Ohtoshi R."/>
            <person name="Tomita M."/>
            <person name="Numata K."/>
            <person name="Arakawa K."/>
        </authorList>
    </citation>
    <scope>NUCLEOTIDE SEQUENCE [LARGE SCALE GENOMIC DNA]</scope>
</reference>
<evidence type="ECO:0000256" key="1">
    <source>
        <dbReference type="SAM" id="MobiDB-lite"/>
    </source>
</evidence>
<feature type="compositionally biased region" description="Basic and acidic residues" evidence="1">
    <location>
        <begin position="226"/>
        <end position="237"/>
    </location>
</feature>